<feature type="domain" description="Reverse transcriptase Ty1/copia-type" evidence="1">
    <location>
        <begin position="117"/>
        <end position="181"/>
    </location>
</feature>
<reference evidence="2" key="1">
    <citation type="journal article" date="2022" name="Int. J. Mol. Sci.">
        <title>Draft Genome of Tanacetum Coccineum: Genomic Comparison of Closely Related Tanacetum-Family Plants.</title>
        <authorList>
            <person name="Yamashiro T."/>
            <person name="Shiraishi A."/>
            <person name="Nakayama K."/>
            <person name="Satake H."/>
        </authorList>
    </citation>
    <scope>NUCLEOTIDE SEQUENCE</scope>
</reference>
<accession>A0ABQ5J7Y8</accession>
<evidence type="ECO:0000313" key="3">
    <source>
        <dbReference type="Proteomes" id="UP001151760"/>
    </source>
</evidence>
<organism evidence="2 3">
    <name type="scientific">Tanacetum coccineum</name>
    <dbReference type="NCBI Taxonomy" id="301880"/>
    <lineage>
        <taxon>Eukaryota</taxon>
        <taxon>Viridiplantae</taxon>
        <taxon>Streptophyta</taxon>
        <taxon>Embryophyta</taxon>
        <taxon>Tracheophyta</taxon>
        <taxon>Spermatophyta</taxon>
        <taxon>Magnoliopsida</taxon>
        <taxon>eudicotyledons</taxon>
        <taxon>Gunneridae</taxon>
        <taxon>Pentapetalae</taxon>
        <taxon>asterids</taxon>
        <taxon>campanulids</taxon>
        <taxon>Asterales</taxon>
        <taxon>Asteraceae</taxon>
        <taxon>Asteroideae</taxon>
        <taxon>Anthemideae</taxon>
        <taxon>Anthemidinae</taxon>
        <taxon>Tanacetum</taxon>
    </lineage>
</organism>
<keyword evidence="3" id="KW-1185">Reference proteome</keyword>
<gene>
    <name evidence="2" type="ORF">Tco_1124570</name>
</gene>
<sequence length="245" mass="27924">MQPSNDTSEQHYEVEPHSVEVPIRRFERISQAPDIYGFHVDAEEHELGDLNEPPNSKAALSELESNKLLDAINAEMQSMKDIKAIRILLAIIAFYDYKIWQMDVKTALLNGHLSEDQAYKSWNKRFDEEIKKVGFTQNPDEPCVYLKASESSVEFLVLYVDDILIMGNNVTMLQDIKSWLSDYIVDAEASMEAVWMRKFIDGLGNVMPANKRPMKMLCNNASAIAMANDPRRMRGAKGNITTFVK</sequence>
<dbReference type="EMBL" id="BQNB010021604">
    <property type="protein sequence ID" value="GJU08140.1"/>
    <property type="molecule type" value="Genomic_DNA"/>
</dbReference>
<dbReference type="Proteomes" id="UP001151760">
    <property type="component" value="Unassembled WGS sequence"/>
</dbReference>
<comment type="caution">
    <text evidence="2">The sequence shown here is derived from an EMBL/GenBank/DDBJ whole genome shotgun (WGS) entry which is preliminary data.</text>
</comment>
<proteinExistence type="predicted"/>
<reference evidence="2" key="2">
    <citation type="submission" date="2022-01" db="EMBL/GenBank/DDBJ databases">
        <authorList>
            <person name="Yamashiro T."/>
            <person name="Shiraishi A."/>
            <person name="Satake H."/>
            <person name="Nakayama K."/>
        </authorList>
    </citation>
    <scope>NUCLEOTIDE SEQUENCE</scope>
</reference>
<dbReference type="InterPro" id="IPR013103">
    <property type="entry name" value="RVT_2"/>
</dbReference>
<protein>
    <submittedName>
        <fullName evidence="2">Retrotransposon protein, putative, ty1-copia subclass</fullName>
    </submittedName>
</protein>
<name>A0ABQ5J7Y8_9ASTR</name>
<evidence type="ECO:0000259" key="1">
    <source>
        <dbReference type="Pfam" id="PF07727"/>
    </source>
</evidence>
<dbReference type="Pfam" id="PF07727">
    <property type="entry name" value="RVT_2"/>
    <property type="match status" value="1"/>
</dbReference>
<evidence type="ECO:0000313" key="2">
    <source>
        <dbReference type="EMBL" id="GJU08140.1"/>
    </source>
</evidence>